<dbReference type="Proteomes" id="UP000823912">
    <property type="component" value="Unassembled WGS sequence"/>
</dbReference>
<gene>
    <name evidence="3" type="ORF">IAA55_05490</name>
</gene>
<reference evidence="3" key="2">
    <citation type="journal article" date="2021" name="PeerJ">
        <title>Extensive microbial diversity within the chicken gut microbiome revealed by metagenomics and culture.</title>
        <authorList>
            <person name="Gilroy R."/>
            <person name="Ravi A."/>
            <person name="Getino M."/>
            <person name="Pursley I."/>
            <person name="Horton D.L."/>
            <person name="Alikhan N.F."/>
            <person name="Baker D."/>
            <person name="Gharbi K."/>
            <person name="Hall N."/>
            <person name="Watson M."/>
            <person name="Adriaenssens E.M."/>
            <person name="Foster-Nyarko E."/>
            <person name="Jarju S."/>
            <person name="Secka A."/>
            <person name="Antonio M."/>
            <person name="Oren A."/>
            <person name="Chaudhuri R.R."/>
            <person name="La Ragione R."/>
            <person name="Hildebrand F."/>
            <person name="Pallen M.J."/>
        </authorList>
    </citation>
    <scope>NUCLEOTIDE SEQUENCE</scope>
    <source>
        <strain evidence="3">ChiSjej5B23-6657</strain>
    </source>
</reference>
<evidence type="ECO:0000259" key="2">
    <source>
        <dbReference type="Pfam" id="PF14751"/>
    </source>
</evidence>
<sequence>MYFIFGIFLAAGVVCGLVLHFRKKAVIREICGMSSCEKADRLCELLHPWGFTYLPSMDVLSSGKDAWQREFGYHAAFDRSAPHFHMIFDCEPVYFDYLGETWLIEFWKGQYGINTGGEIGVYHAGRLLESNERENAHFQSVSDDQMLPLSMELTEGGRRIFSICGRHWWLTGFDVGRFSRPEELEMKISVTCPDREMAEAFVKGMLEAGYDRCELTLCDRTVSLLFNRPRSQQAASGKRFFERCQRRLAQWSNRLWCSLYCWITGVFCSTLDRMLYLYLMLPFIFRRLVRFRKSRRQRCP</sequence>
<evidence type="ECO:0000313" key="4">
    <source>
        <dbReference type="Proteomes" id="UP000823912"/>
    </source>
</evidence>
<comment type="caution">
    <text evidence="3">The sequence shown here is derived from an EMBL/GenBank/DDBJ whole genome shotgun (WGS) entry which is preliminary data.</text>
</comment>
<organism evidence="3 4">
    <name type="scientific">Candidatus Pullilachnospira gallistercoris</name>
    <dbReference type="NCBI Taxonomy" id="2840911"/>
    <lineage>
        <taxon>Bacteria</taxon>
        <taxon>Bacillati</taxon>
        <taxon>Bacillota</taxon>
        <taxon>Clostridia</taxon>
        <taxon>Lachnospirales</taxon>
        <taxon>Lachnospiraceae</taxon>
        <taxon>Lachnospiraceae incertae sedis</taxon>
        <taxon>Candidatus Pullilachnospira</taxon>
    </lineage>
</organism>
<evidence type="ECO:0000313" key="3">
    <source>
        <dbReference type="EMBL" id="HIR70715.1"/>
    </source>
</evidence>
<name>A0A9D1JAQ5_9FIRM</name>
<evidence type="ECO:0000256" key="1">
    <source>
        <dbReference type="SAM" id="Phobius"/>
    </source>
</evidence>
<reference evidence="3" key="1">
    <citation type="submission" date="2020-10" db="EMBL/GenBank/DDBJ databases">
        <authorList>
            <person name="Gilroy R."/>
        </authorList>
    </citation>
    <scope>NUCLEOTIDE SEQUENCE</scope>
    <source>
        <strain evidence="3">ChiSjej5B23-6657</strain>
    </source>
</reference>
<accession>A0A9D1JAQ5</accession>
<keyword evidence="1" id="KW-1133">Transmembrane helix</keyword>
<feature type="transmembrane region" description="Helical" evidence="1">
    <location>
        <begin position="262"/>
        <end position="285"/>
    </location>
</feature>
<protein>
    <submittedName>
        <fullName evidence="3">DUF4474 domain-containing protein</fullName>
    </submittedName>
</protein>
<keyword evidence="1" id="KW-0472">Membrane</keyword>
<dbReference type="EMBL" id="DVHM01000087">
    <property type="protein sequence ID" value="HIR70715.1"/>
    <property type="molecule type" value="Genomic_DNA"/>
</dbReference>
<proteinExistence type="predicted"/>
<feature type="domain" description="DUF4474" evidence="2">
    <location>
        <begin position="45"/>
        <end position="285"/>
    </location>
</feature>
<dbReference type="Pfam" id="PF14751">
    <property type="entry name" value="DUF4474"/>
    <property type="match status" value="1"/>
</dbReference>
<dbReference type="AlphaFoldDB" id="A0A9D1JAQ5"/>
<keyword evidence="1" id="KW-0812">Transmembrane</keyword>
<dbReference type="InterPro" id="IPR029322">
    <property type="entry name" value="DUF4474"/>
</dbReference>